<dbReference type="InterPro" id="IPR036597">
    <property type="entry name" value="Fido-like_dom_sf"/>
</dbReference>
<dbReference type="SUPFAM" id="SSF46785">
    <property type="entry name" value="Winged helix' DNA-binding domain"/>
    <property type="match status" value="1"/>
</dbReference>
<feature type="domain" description="Fido" evidence="2">
    <location>
        <begin position="1"/>
        <end position="112"/>
    </location>
</feature>
<comment type="caution">
    <text evidence="3">The sequence shown here is derived from an EMBL/GenBank/DDBJ whole genome shotgun (WGS) entry which is preliminary data.</text>
</comment>
<dbReference type="Pfam" id="PF02661">
    <property type="entry name" value="Fic"/>
    <property type="match status" value="1"/>
</dbReference>
<dbReference type="EMBL" id="JAQNDM010000002">
    <property type="protein sequence ID" value="MDC0711597.1"/>
    <property type="molecule type" value="Genomic_DNA"/>
</dbReference>
<dbReference type="PANTHER" id="PTHR13504:SF38">
    <property type="entry name" value="FIDO DOMAIN-CONTAINING PROTEIN"/>
    <property type="match status" value="1"/>
</dbReference>
<dbReference type="PANTHER" id="PTHR13504">
    <property type="entry name" value="FIDO DOMAIN-CONTAINING PROTEIN DDB_G0283145"/>
    <property type="match status" value="1"/>
</dbReference>
<protein>
    <submittedName>
        <fullName evidence="3">Fic family protein</fullName>
    </submittedName>
</protein>
<dbReference type="Pfam" id="PF11972">
    <property type="entry name" value="HTH_13"/>
    <property type="match status" value="1"/>
</dbReference>
<proteinExistence type="predicted"/>
<dbReference type="InterPro" id="IPR040198">
    <property type="entry name" value="Fido_containing"/>
</dbReference>
<evidence type="ECO:0000313" key="3">
    <source>
        <dbReference type="EMBL" id="MDC0711597.1"/>
    </source>
</evidence>
<dbReference type="InterPro" id="IPR003812">
    <property type="entry name" value="Fido"/>
</dbReference>
<dbReference type="InterPro" id="IPR036390">
    <property type="entry name" value="WH_DNA-bd_sf"/>
</dbReference>
<name>A0ABT5DD39_9BACT</name>
<reference evidence="3 4" key="1">
    <citation type="submission" date="2022-11" db="EMBL/GenBank/DDBJ databases">
        <title>Minimal conservation of predation-associated metabolite biosynthetic gene clusters underscores biosynthetic potential of Myxococcota including descriptions for ten novel species: Archangium lansinium sp. nov., Myxococcus landrumus sp. nov., Nannocystis bai.</title>
        <authorList>
            <person name="Ahearne A."/>
            <person name="Stevens C."/>
            <person name="Dowd S."/>
        </authorList>
    </citation>
    <scope>NUCLEOTIDE SEQUENCE [LARGE SCALE GENOMIC DNA]</scope>
    <source>
        <strain evidence="3 4">NCWAL01</strain>
    </source>
</reference>
<dbReference type="Gene3D" id="1.10.3290.10">
    <property type="entry name" value="Fido-like domain"/>
    <property type="match status" value="1"/>
</dbReference>
<gene>
    <name evidence="3" type="ORF">POL68_24220</name>
</gene>
<dbReference type="Proteomes" id="UP001221838">
    <property type="component" value="Unassembled WGS sequence"/>
</dbReference>
<keyword evidence="4" id="KW-1185">Reference proteome</keyword>
<accession>A0ABT5DD39</accession>
<dbReference type="SUPFAM" id="SSF140931">
    <property type="entry name" value="Fic-like"/>
    <property type="match status" value="1"/>
</dbReference>
<evidence type="ECO:0000259" key="2">
    <source>
        <dbReference type="PROSITE" id="PS51459"/>
    </source>
</evidence>
<evidence type="ECO:0000256" key="1">
    <source>
        <dbReference type="SAM" id="MobiDB-lite"/>
    </source>
</evidence>
<sequence>MASATFVPPPPHEMMTALDNLEKFLHEPGTLPVLIQCGLAHAQFETIHPFLDGNGRVGRLLITLLLRERRILERPLLYLSVFLKAHRQEYYDRLTAIRTDGDWEGWLRFFLRGVAEVSGAATRTARSILKLREETRQKLADSALGGRLLDYLFERPVISVRAAEEHLGCSYGAASHLIEQMERMGVLRETTGQKRHRLYRYEPYLALFEQQGVDTEPKGPKQESSSEEGRP</sequence>
<organism evidence="3 4">
    <name type="scientific">Stigmatella ashevillensis</name>
    <dbReference type="NCBI Taxonomy" id="2995309"/>
    <lineage>
        <taxon>Bacteria</taxon>
        <taxon>Pseudomonadati</taxon>
        <taxon>Myxococcota</taxon>
        <taxon>Myxococcia</taxon>
        <taxon>Myxococcales</taxon>
        <taxon>Cystobacterineae</taxon>
        <taxon>Archangiaceae</taxon>
        <taxon>Stigmatella</taxon>
    </lineage>
</organism>
<dbReference type="InterPro" id="IPR021068">
    <property type="entry name" value="HTH_DNA-bd"/>
</dbReference>
<dbReference type="RefSeq" id="WP_272141576.1">
    <property type="nucleotide sequence ID" value="NZ_JAQNDM010000002.1"/>
</dbReference>
<evidence type="ECO:0000313" key="4">
    <source>
        <dbReference type="Proteomes" id="UP001221838"/>
    </source>
</evidence>
<dbReference type="PROSITE" id="PS51459">
    <property type="entry name" value="FIDO"/>
    <property type="match status" value="1"/>
</dbReference>
<feature type="region of interest" description="Disordered" evidence="1">
    <location>
        <begin position="210"/>
        <end position="231"/>
    </location>
</feature>